<sequence>MASSRAGSLPQRIGVWHLICGHRRSSVGVSLLAMAACQTPKFQIKNKKPGQLSRSGLPGSKDRSLRRLLQ</sequence>
<protein>
    <submittedName>
        <fullName evidence="2">Uncharacterized protein</fullName>
    </submittedName>
</protein>
<feature type="compositionally biased region" description="Basic and acidic residues" evidence="1">
    <location>
        <begin position="60"/>
        <end position="70"/>
    </location>
</feature>
<reference evidence="2 3" key="1">
    <citation type="submission" date="2019-02" db="EMBL/GenBank/DDBJ databases">
        <title>Genome of Pseudomonas korensis isolated from heavy metal contaminated environment.</title>
        <authorList>
            <person name="Ayangbenro A.S."/>
            <person name="Babalola O."/>
        </authorList>
    </citation>
    <scope>NUCLEOTIDE SEQUENCE [LARGE SCALE GENOMIC DNA]</scope>
    <source>
        <strain evidence="2 3">AB36</strain>
    </source>
</reference>
<dbReference type="AlphaFoldDB" id="A0A4Q4L176"/>
<evidence type="ECO:0000256" key="1">
    <source>
        <dbReference type="SAM" id="MobiDB-lite"/>
    </source>
</evidence>
<organism evidence="2 3">
    <name type="scientific">Pseudomonas koreensis</name>
    <dbReference type="NCBI Taxonomy" id="198620"/>
    <lineage>
        <taxon>Bacteria</taxon>
        <taxon>Pseudomonadati</taxon>
        <taxon>Pseudomonadota</taxon>
        <taxon>Gammaproteobacteria</taxon>
        <taxon>Pseudomonadales</taxon>
        <taxon>Pseudomonadaceae</taxon>
        <taxon>Pseudomonas</taxon>
    </lineage>
</organism>
<gene>
    <name evidence="2" type="ORF">EVS84_17495</name>
</gene>
<comment type="caution">
    <text evidence="2">The sequence shown here is derived from an EMBL/GenBank/DDBJ whole genome shotgun (WGS) entry which is preliminary data.</text>
</comment>
<name>A0A4Q4L176_9PSED</name>
<dbReference type="EMBL" id="SEUB01000006">
    <property type="protein sequence ID" value="RYM40281.1"/>
    <property type="molecule type" value="Genomic_DNA"/>
</dbReference>
<accession>A0A4Q4L176</accession>
<proteinExistence type="predicted"/>
<dbReference type="Proteomes" id="UP000291107">
    <property type="component" value="Unassembled WGS sequence"/>
</dbReference>
<evidence type="ECO:0000313" key="2">
    <source>
        <dbReference type="EMBL" id="RYM40281.1"/>
    </source>
</evidence>
<feature type="region of interest" description="Disordered" evidence="1">
    <location>
        <begin position="45"/>
        <end position="70"/>
    </location>
</feature>
<evidence type="ECO:0000313" key="3">
    <source>
        <dbReference type="Proteomes" id="UP000291107"/>
    </source>
</evidence>